<evidence type="ECO:0000256" key="1">
    <source>
        <dbReference type="ARBA" id="ARBA00004496"/>
    </source>
</evidence>
<evidence type="ECO:0000256" key="4">
    <source>
        <dbReference type="ARBA" id="ARBA00022490"/>
    </source>
</evidence>
<dbReference type="Pfam" id="PF01409">
    <property type="entry name" value="tRNA-synt_2d"/>
    <property type="match status" value="1"/>
</dbReference>
<dbReference type="PANTHER" id="PTHR11538:SF41">
    <property type="entry name" value="PHENYLALANINE--TRNA LIGASE, MITOCHONDRIAL"/>
    <property type="match status" value="1"/>
</dbReference>
<dbReference type="GO" id="GO:0000287">
    <property type="term" value="F:magnesium ion binding"/>
    <property type="evidence" value="ECO:0007669"/>
    <property type="project" value="UniProtKB-UniRule"/>
</dbReference>
<evidence type="ECO:0000256" key="13">
    <source>
        <dbReference type="HAMAP-Rule" id="MF_00281"/>
    </source>
</evidence>
<comment type="cofactor">
    <cofactor evidence="13">
        <name>Mg(2+)</name>
        <dbReference type="ChEBI" id="CHEBI:18420"/>
    </cofactor>
    <text evidence="13">Binds 2 magnesium ions per tetramer.</text>
</comment>
<comment type="subcellular location">
    <subcellularLocation>
        <location evidence="1 13">Cytoplasm</location>
    </subcellularLocation>
</comment>
<dbReference type="Gene3D" id="3.30.930.10">
    <property type="entry name" value="Bira Bifunctional Protein, Domain 2"/>
    <property type="match status" value="1"/>
</dbReference>
<dbReference type="InterPro" id="IPR004529">
    <property type="entry name" value="Phe-tRNA-synth_IIc_asu"/>
</dbReference>
<dbReference type="HAMAP" id="MF_00281">
    <property type="entry name" value="Phe_tRNA_synth_alpha1"/>
    <property type="match status" value="1"/>
</dbReference>
<keyword evidence="8 13" id="KW-0067">ATP-binding</keyword>
<evidence type="ECO:0000313" key="16">
    <source>
        <dbReference type="Proteomes" id="UP000595708"/>
    </source>
</evidence>
<reference evidence="15 16" key="1">
    <citation type="journal article" date="2020" name="Genome Biol. Evol.">
        <title>Comparative Genomics Underlines Multiple Roles of Profftella, an Obligate Symbiont of Psyllids: Providing Toxins, Vitamins, and Carotenoids.</title>
        <authorList>
            <person name="Nakabachi A."/>
            <person name="Piel J."/>
            <person name="Malenovsky I."/>
            <person name="Hirose Y."/>
        </authorList>
    </citation>
    <scope>NUCLEOTIDE SEQUENCE [LARGE SCALE GENOMIC DNA]</scope>
    <source>
        <strain evidence="15 16">Dco</strain>
    </source>
</reference>
<keyword evidence="16" id="KW-1185">Reference proteome</keyword>
<dbReference type="GO" id="GO:0005524">
    <property type="term" value="F:ATP binding"/>
    <property type="evidence" value="ECO:0007669"/>
    <property type="project" value="UniProtKB-UniRule"/>
</dbReference>
<comment type="subunit">
    <text evidence="3 13">Tetramer of two alpha and two beta subunits.</text>
</comment>
<dbReference type="SUPFAM" id="SSF55681">
    <property type="entry name" value="Class II aaRS and biotin synthetases"/>
    <property type="match status" value="1"/>
</dbReference>
<comment type="catalytic activity">
    <reaction evidence="12 13">
        <text>tRNA(Phe) + L-phenylalanine + ATP = L-phenylalanyl-tRNA(Phe) + AMP + diphosphate + H(+)</text>
        <dbReference type="Rhea" id="RHEA:19413"/>
        <dbReference type="Rhea" id="RHEA-COMP:9668"/>
        <dbReference type="Rhea" id="RHEA-COMP:9699"/>
        <dbReference type="ChEBI" id="CHEBI:15378"/>
        <dbReference type="ChEBI" id="CHEBI:30616"/>
        <dbReference type="ChEBI" id="CHEBI:33019"/>
        <dbReference type="ChEBI" id="CHEBI:58095"/>
        <dbReference type="ChEBI" id="CHEBI:78442"/>
        <dbReference type="ChEBI" id="CHEBI:78531"/>
        <dbReference type="ChEBI" id="CHEBI:456215"/>
        <dbReference type="EC" id="6.1.1.20"/>
    </reaction>
</comment>
<dbReference type="PANTHER" id="PTHR11538">
    <property type="entry name" value="PHENYLALANYL-TRNA SYNTHETASE"/>
    <property type="match status" value="1"/>
</dbReference>
<dbReference type="InterPro" id="IPR004188">
    <property type="entry name" value="Phe-tRNA_ligase_II_N"/>
</dbReference>
<dbReference type="InterPro" id="IPR002319">
    <property type="entry name" value="Phenylalanyl-tRNA_Synthase"/>
</dbReference>
<evidence type="ECO:0000256" key="11">
    <source>
        <dbReference type="ARBA" id="ARBA00023146"/>
    </source>
</evidence>
<evidence type="ECO:0000256" key="6">
    <source>
        <dbReference type="ARBA" id="ARBA00022723"/>
    </source>
</evidence>
<evidence type="ECO:0000256" key="8">
    <source>
        <dbReference type="ARBA" id="ARBA00022840"/>
    </source>
</evidence>
<name>A0A7R6VYR8_9PROT</name>
<sequence>MNQLKELFIQAKFDFSSASSISSLENTKAYYLGKTGKLTQYIKNIKKLSINERKKYGKIINSVKIKIEKELNIHREILKKKQLQTLLKTNKIDITLPGRGKNKGGLHPIMRTLERIEKIFYSIGFDITDGPEIETDFNNFTALNSPKNHPARSMHDTFYIKNKYVSNNKPLLRTHTSPMQIRYSKIHKPPIKVITSGRVYRIDNDSTHSPMFHQIEGLWIDKNISFSDLKGIYLNFIRIFFESNNIQIRFRPSYFPFTEPSAEIDIFFKDGPLKGNWLEISGAGQVNPKILRNMNLDPEKYIGFAFGSGLERLTMLRYGINDLRLFYKGNIRFLKQFT</sequence>
<evidence type="ECO:0000256" key="5">
    <source>
        <dbReference type="ARBA" id="ARBA00022598"/>
    </source>
</evidence>
<dbReference type="InterPro" id="IPR010978">
    <property type="entry name" value="tRNA-bd_arm"/>
</dbReference>
<dbReference type="Pfam" id="PF02912">
    <property type="entry name" value="Phe_tRNA-synt_N"/>
    <property type="match status" value="1"/>
</dbReference>
<dbReference type="AlphaFoldDB" id="A0A7R6VYR8"/>
<dbReference type="GO" id="GO:0006432">
    <property type="term" value="P:phenylalanyl-tRNA aminoacylation"/>
    <property type="evidence" value="ECO:0007669"/>
    <property type="project" value="UniProtKB-UniRule"/>
</dbReference>
<evidence type="ECO:0000313" key="15">
    <source>
        <dbReference type="EMBL" id="BCG49491.1"/>
    </source>
</evidence>
<dbReference type="EC" id="6.1.1.20" evidence="13"/>
<dbReference type="KEGG" id="parm:PADco_0710"/>
<keyword evidence="11 13" id="KW-0030">Aminoacyl-tRNA synthetase</keyword>
<dbReference type="InterPro" id="IPR006195">
    <property type="entry name" value="aa-tRNA-synth_II"/>
</dbReference>
<comment type="similarity">
    <text evidence="2 13">Belongs to the class-II aminoacyl-tRNA synthetase family. Phe-tRNA synthetase alpha subunit type 1 subfamily.</text>
</comment>
<dbReference type="GO" id="GO:0005737">
    <property type="term" value="C:cytoplasm"/>
    <property type="evidence" value="ECO:0007669"/>
    <property type="project" value="UniProtKB-SubCell"/>
</dbReference>
<proteinExistence type="inferred from homology"/>
<dbReference type="EMBL" id="AP023215">
    <property type="protein sequence ID" value="BCG49491.1"/>
    <property type="molecule type" value="Genomic_DNA"/>
</dbReference>
<evidence type="ECO:0000256" key="2">
    <source>
        <dbReference type="ARBA" id="ARBA00010207"/>
    </source>
</evidence>
<evidence type="ECO:0000256" key="9">
    <source>
        <dbReference type="ARBA" id="ARBA00022842"/>
    </source>
</evidence>
<keyword evidence="10 13" id="KW-0648">Protein biosynthesis</keyword>
<keyword evidence="7 13" id="KW-0547">Nucleotide-binding</keyword>
<keyword evidence="4 13" id="KW-0963">Cytoplasm</keyword>
<keyword evidence="9 13" id="KW-0460">Magnesium</keyword>
<dbReference type="CDD" id="cd00496">
    <property type="entry name" value="PheRS_alpha_core"/>
    <property type="match status" value="1"/>
</dbReference>
<keyword evidence="6 13" id="KW-0479">Metal-binding</keyword>
<dbReference type="PROSITE" id="PS50862">
    <property type="entry name" value="AA_TRNA_LIGASE_II"/>
    <property type="match status" value="1"/>
</dbReference>
<dbReference type="Proteomes" id="UP000595708">
    <property type="component" value="Chromosome"/>
</dbReference>
<gene>
    <name evidence="13 15" type="primary">pheS</name>
    <name evidence="15" type="ORF">PADco_0710</name>
</gene>
<evidence type="ECO:0000256" key="3">
    <source>
        <dbReference type="ARBA" id="ARBA00011209"/>
    </source>
</evidence>
<organism evidence="15 16">
    <name type="scientific">Candidatus Profftella armatura</name>
    <name type="common">Diaphorina cf. continua</name>
    <dbReference type="NCBI Taxonomy" id="2661583"/>
    <lineage>
        <taxon>Bacteria</taxon>
        <taxon>Pseudomonadati</taxon>
        <taxon>Pseudomonadota</taxon>
        <taxon>Betaproteobacteria</taxon>
        <taxon>Candidatus Profftella</taxon>
    </lineage>
</organism>
<dbReference type="GO" id="GO:0000049">
    <property type="term" value="F:tRNA binding"/>
    <property type="evidence" value="ECO:0007669"/>
    <property type="project" value="InterPro"/>
</dbReference>
<evidence type="ECO:0000256" key="7">
    <source>
        <dbReference type="ARBA" id="ARBA00022741"/>
    </source>
</evidence>
<evidence type="ECO:0000256" key="10">
    <source>
        <dbReference type="ARBA" id="ARBA00022917"/>
    </source>
</evidence>
<evidence type="ECO:0000256" key="12">
    <source>
        <dbReference type="ARBA" id="ARBA00049255"/>
    </source>
</evidence>
<feature type="binding site" evidence="13">
    <location>
        <position position="259"/>
    </location>
    <ligand>
        <name>Mg(2+)</name>
        <dbReference type="ChEBI" id="CHEBI:18420"/>
        <note>shared with beta subunit</note>
    </ligand>
</feature>
<protein>
    <recommendedName>
        <fullName evidence="13">Phenylalanine--tRNA ligase alpha subunit</fullName>
        <ecNumber evidence="13">6.1.1.20</ecNumber>
    </recommendedName>
    <alternativeName>
        <fullName evidence="13">Phenylalanyl-tRNA synthetase alpha subunit</fullName>
        <shortName evidence="13">PheRS</shortName>
    </alternativeName>
</protein>
<dbReference type="RefSeq" id="WP_201329834.1">
    <property type="nucleotide sequence ID" value="NZ_AP023215.1"/>
</dbReference>
<dbReference type="InterPro" id="IPR022911">
    <property type="entry name" value="Phe_tRNA_ligase_alpha1_bac"/>
</dbReference>
<feature type="domain" description="Aminoacyl-transfer RNA synthetases class-II family profile" evidence="14">
    <location>
        <begin position="116"/>
        <end position="316"/>
    </location>
</feature>
<evidence type="ECO:0000259" key="14">
    <source>
        <dbReference type="PROSITE" id="PS50862"/>
    </source>
</evidence>
<keyword evidence="5 13" id="KW-0436">Ligase</keyword>
<dbReference type="NCBIfam" id="TIGR00468">
    <property type="entry name" value="pheS"/>
    <property type="match status" value="1"/>
</dbReference>
<accession>A0A7R6VYR8</accession>
<dbReference type="InterPro" id="IPR045864">
    <property type="entry name" value="aa-tRNA-synth_II/BPL/LPL"/>
</dbReference>
<dbReference type="GO" id="GO:0004826">
    <property type="term" value="F:phenylalanine-tRNA ligase activity"/>
    <property type="evidence" value="ECO:0007669"/>
    <property type="project" value="UniProtKB-UniRule"/>
</dbReference>
<dbReference type="SUPFAM" id="SSF46589">
    <property type="entry name" value="tRNA-binding arm"/>
    <property type="match status" value="1"/>
</dbReference>